<proteinExistence type="predicted"/>
<gene>
    <name evidence="1" type="ORF">OXD698_LOCUS53155</name>
</gene>
<name>A0A820R1X9_9BILA</name>
<protein>
    <submittedName>
        <fullName evidence="1">Uncharacterized protein</fullName>
    </submittedName>
</protein>
<evidence type="ECO:0000313" key="2">
    <source>
        <dbReference type="Proteomes" id="UP000663844"/>
    </source>
</evidence>
<feature type="non-terminal residue" evidence="1">
    <location>
        <position position="1"/>
    </location>
</feature>
<dbReference type="Proteomes" id="UP000663844">
    <property type="component" value="Unassembled WGS sequence"/>
</dbReference>
<accession>A0A820R1X9</accession>
<evidence type="ECO:0000313" key="1">
    <source>
        <dbReference type="EMBL" id="CAF4429751.1"/>
    </source>
</evidence>
<reference evidence="1" key="1">
    <citation type="submission" date="2021-02" db="EMBL/GenBank/DDBJ databases">
        <authorList>
            <person name="Nowell W R."/>
        </authorList>
    </citation>
    <scope>NUCLEOTIDE SEQUENCE</scope>
</reference>
<dbReference type="AlphaFoldDB" id="A0A820R1X9"/>
<organism evidence="1 2">
    <name type="scientific">Adineta steineri</name>
    <dbReference type="NCBI Taxonomy" id="433720"/>
    <lineage>
        <taxon>Eukaryota</taxon>
        <taxon>Metazoa</taxon>
        <taxon>Spiralia</taxon>
        <taxon>Gnathifera</taxon>
        <taxon>Rotifera</taxon>
        <taxon>Eurotatoria</taxon>
        <taxon>Bdelloidea</taxon>
        <taxon>Adinetida</taxon>
        <taxon>Adinetidae</taxon>
        <taxon>Adineta</taxon>
    </lineage>
</organism>
<sequence>EQSITRQSSMIFHVDETSLPIQSMMVTQIHSILDNIDSVLDKIEAQTNSIVQRPAFNENYPRIQTTNSVQLDIHVSEDLPNTFIQQSTDQITQTALNIVERHLNMNDGSGDTATAFIDLLDFIEESNSIISSEDNEEIIDNSE</sequence>
<dbReference type="EMBL" id="CAJOAZ010030022">
    <property type="protein sequence ID" value="CAF4429751.1"/>
    <property type="molecule type" value="Genomic_DNA"/>
</dbReference>
<comment type="caution">
    <text evidence="1">The sequence shown here is derived from an EMBL/GenBank/DDBJ whole genome shotgun (WGS) entry which is preliminary data.</text>
</comment>